<sequence length="174" mass="20241">MKAALTYLTAYPESLQDQVRQLIAANRLGSHLQKKYPSTHDIRNDKALYQYVQDLKSLGLRNGDQISKVIYDNKLHVIKNALGTHSYVSRVQGSKLKTKNEIRIASLFKNTPEEFLRMIVVHELAHLKEKEHNKAFYQLCGHLEPQYHQYELDCRLYLTYLDLSKEPLWTPVAS</sequence>
<evidence type="ECO:0000313" key="3">
    <source>
        <dbReference type="Proteomes" id="UP000627446"/>
    </source>
</evidence>
<dbReference type="PANTHER" id="PTHR30399:SF1">
    <property type="entry name" value="UTP PYROPHOSPHATASE"/>
    <property type="match status" value="1"/>
</dbReference>
<accession>A0A923HNT4</accession>
<dbReference type="RefSeq" id="WP_186917586.1">
    <property type="nucleotide sequence ID" value="NZ_JACOFZ010000008.1"/>
</dbReference>
<evidence type="ECO:0000313" key="2">
    <source>
        <dbReference type="EMBL" id="MBC3882970.1"/>
    </source>
</evidence>
<dbReference type="PANTHER" id="PTHR30399">
    <property type="entry name" value="UNCHARACTERIZED PROTEIN YGJP"/>
    <property type="match status" value="1"/>
</dbReference>
<organism evidence="2 3">
    <name type="scientific">Undibacterium nitidum</name>
    <dbReference type="NCBI Taxonomy" id="2762298"/>
    <lineage>
        <taxon>Bacteria</taxon>
        <taxon>Pseudomonadati</taxon>
        <taxon>Pseudomonadota</taxon>
        <taxon>Betaproteobacteria</taxon>
        <taxon>Burkholderiales</taxon>
        <taxon>Oxalobacteraceae</taxon>
        <taxon>Undibacterium</taxon>
    </lineage>
</organism>
<feature type="domain" description="YgjP-like metallopeptidase" evidence="1">
    <location>
        <begin position="93"/>
        <end position="150"/>
    </location>
</feature>
<dbReference type="EMBL" id="JACOFZ010000008">
    <property type="protein sequence ID" value="MBC3882970.1"/>
    <property type="molecule type" value="Genomic_DNA"/>
</dbReference>
<dbReference type="Gene3D" id="3.30.2010.10">
    <property type="entry name" value="Metalloproteases ('zincins'), catalytic domain"/>
    <property type="match status" value="1"/>
</dbReference>
<dbReference type="InterPro" id="IPR002725">
    <property type="entry name" value="YgjP-like_metallopeptidase"/>
</dbReference>
<dbReference type="CDD" id="cd07344">
    <property type="entry name" value="M48_yhfN_like"/>
    <property type="match status" value="1"/>
</dbReference>
<dbReference type="InterPro" id="IPR053136">
    <property type="entry name" value="UTP_pyrophosphatase-like"/>
</dbReference>
<dbReference type="AlphaFoldDB" id="A0A923HNT4"/>
<dbReference type="Proteomes" id="UP000627446">
    <property type="component" value="Unassembled WGS sequence"/>
</dbReference>
<comment type="caution">
    <text evidence="2">The sequence shown here is derived from an EMBL/GenBank/DDBJ whole genome shotgun (WGS) entry which is preliminary data.</text>
</comment>
<proteinExistence type="predicted"/>
<keyword evidence="3" id="KW-1185">Reference proteome</keyword>
<gene>
    <name evidence="2" type="ORF">H8K36_16375</name>
</gene>
<name>A0A923HNT4_9BURK</name>
<evidence type="ECO:0000259" key="1">
    <source>
        <dbReference type="Pfam" id="PF01863"/>
    </source>
</evidence>
<dbReference type="Pfam" id="PF01863">
    <property type="entry name" value="YgjP-like"/>
    <property type="match status" value="1"/>
</dbReference>
<reference evidence="2" key="1">
    <citation type="submission" date="2020-08" db="EMBL/GenBank/DDBJ databases">
        <title>Novel species isolated from subtropical streams in China.</title>
        <authorList>
            <person name="Lu H."/>
        </authorList>
    </citation>
    <scope>NUCLEOTIDE SEQUENCE</scope>
    <source>
        <strain evidence="2">LX22W</strain>
    </source>
</reference>
<protein>
    <submittedName>
        <fullName evidence="2">M48 family metallopeptidase</fullName>
    </submittedName>
</protein>